<keyword evidence="1" id="KW-0812">Transmembrane</keyword>
<evidence type="ECO:0000313" key="3">
    <source>
        <dbReference type="Proteomes" id="UP001497623"/>
    </source>
</evidence>
<dbReference type="EMBL" id="CAXKWB010155369">
    <property type="protein sequence ID" value="CAL4248869.1"/>
    <property type="molecule type" value="Genomic_DNA"/>
</dbReference>
<protein>
    <submittedName>
        <fullName evidence="2">Uncharacterized protein</fullName>
    </submittedName>
</protein>
<organism evidence="2 3">
    <name type="scientific">Meganyctiphanes norvegica</name>
    <name type="common">Northern krill</name>
    <name type="synonym">Thysanopoda norvegica</name>
    <dbReference type="NCBI Taxonomy" id="48144"/>
    <lineage>
        <taxon>Eukaryota</taxon>
        <taxon>Metazoa</taxon>
        <taxon>Ecdysozoa</taxon>
        <taxon>Arthropoda</taxon>
        <taxon>Crustacea</taxon>
        <taxon>Multicrustacea</taxon>
        <taxon>Malacostraca</taxon>
        <taxon>Eumalacostraca</taxon>
        <taxon>Eucarida</taxon>
        <taxon>Euphausiacea</taxon>
        <taxon>Euphausiidae</taxon>
        <taxon>Meganyctiphanes</taxon>
    </lineage>
</organism>
<feature type="transmembrane region" description="Helical" evidence="1">
    <location>
        <begin position="21"/>
        <end position="43"/>
    </location>
</feature>
<feature type="transmembrane region" description="Helical" evidence="1">
    <location>
        <begin position="49"/>
        <end position="73"/>
    </location>
</feature>
<dbReference type="AlphaFoldDB" id="A0AAV2SVJ5"/>
<dbReference type="Proteomes" id="UP001497623">
    <property type="component" value="Unassembled WGS sequence"/>
</dbReference>
<comment type="caution">
    <text evidence="2">The sequence shown here is derived from an EMBL/GenBank/DDBJ whole genome shotgun (WGS) entry which is preliminary data.</text>
</comment>
<reference evidence="2 3" key="1">
    <citation type="submission" date="2024-05" db="EMBL/GenBank/DDBJ databases">
        <authorList>
            <person name="Wallberg A."/>
        </authorList>
    </citation>
    <scope>NUCLEOTIDE SEQUENCE [LARGE SCALE GENOMIC DNA]</scope>
</reference>
<proteinExistence type="predicted"/>
<sequence>MKYHCFSGVFIFVSPNMLHKTFFTLAKLIWPFTSMYSLMHYNITLKNTSYYICIGVVSPQYALPGILSVFVFFDKNKFHNDCIDIVSSHCMLFCVITEKTLWVNLL</sequence>
<evidence type="ECO:0000313" key="2">
    <source>
        <dbReference type="EMBL" id="CAL4248869.1"/>
    </source>
</evidence>
<keyword evidence="1" id="KW-1133">Transmembrane helix</keyword>
<accession>A0AAV2SVJ5</accession>
<name>A0AAV2SVJ5_MEGNR</name>
<evidence type="ECO:0000256" key="1">
    <source>
        <dbReference type="SAM" id="Phobius"/>
    </source>
</evidence>
<keyword evidence="1" id="KW-0472">Membrane</keyword>
<keyword evidence="3" id="KW-1185">Reference proteome</keyword>
<gene>
    <name evidence="2" type="ORF">MNOR_LOCUS41493</name>
</gene>